<dbReference type="VEuPathDB" id="FungiDB:PEXP_072780"/>
<dbReference type="RefSeq" id="XP_016597609.1">
    <property type="nucleotide sequence ID" value="XM_016742279.1"/>
</dbReference>
<feature type="transmembrane region" description="Helical" evidence="2">
    <location>
        <begin position="126"/>
        <end position="144"/>
    </location>
</feature>
<dbReference type="Proteomes" id="UP000030143">
    <property type="component" value="Unassembled WGS sequence"/>
</dbReference>
<dbReference type="HOGENOM" id="CLU_149499_0_0_1"/>
<evidence type="ECO:0000256" key="2">
    <source>
        <dbReference type="SAM" id="Phobius"/>
    </source>
</evidence>
<feature type="region of interest" description="Disordered" evidence="1">
    <location>
        <begin position="88"/>
        <end position="109"/>
    </location>
</feature>
<dbReference type="OrthoDB" id="5239190at2759"/>
<name>A0A0A2JL08_PENEN</name>
<accession>A0A0A2JL08</accession>
<keyword evidence="2" id="KW-1133">Transmembrane helix</keyword>
<sequence>MGNGKGKNMGKGRGKKRSRTPKENKVATKVENMSEVKADDNHHCLKKRPTHVRTQRCFRLGHMVECPIHPKSFALRFSECVPCNNADRRQVQEERKDRKKQDTQRQLANPRVTLSIGQYPAISPPFPFLFVLSILTLSLINSYTF</sequence>
<evidence type="ECO:0000313" key="3">
    <source>
        <dbReference type="EMBL" id="KGO55516.1"/>
    </source>
</evidence>
<gene>
    <name evidence="3" type="ORF">PEX2_050040</name>
</gene>
<organism evidence="3 4">
    <name type="scientific">Penicillium expansum</name>
    <name type="common">Blue mold rot fungus</name>
    <dbReference type="NCBI Taxonomy" id="27334"/>
    <lineage>
        <taxon>Eukaryota</taxon>
        <taxon>Fungi</taxon>
        <taxon>Dikarya</taxon>
        <taxon>Ascomycota</taxon>
        <taxon>Pezizomycotina</taxon>
        <taxon>Eurotiomycetes</taxon>
        <taxon>Eurotiomycetidae</taxon>
        <taxon>Eurotiales</taxon>
        <taxon>Aspergillaceae</taxon>
        <taxon>Penicillium</taxon>
    </lineage>
</organism>
<evidence type="ECO:0000256" key="1">
    <source>
        <dbReference type="SAM" id="MobiDB-lite"/>
    </source>
</evidence>
<comment type="caution">
    <text evidence="3">The sequence shown here is derived from an EMBL/GenBank/DDBJ whole genome shotgun (WGS) entry which is preliminary data.</text>
</comment>
<keyword evidence="2" id="KW-0472">Membrane</keyword>
<feature type="region of interest" description="Disordered" evidence="1">
    <location>
        <begin position="1"/>
        <end position="29"/>
    </location>
</feature>
<reference evidence="3 4" key="1">
    <citation type="journal article" date="2015" name="Mol. Plant Microbe Interact.">
        <title>Genome, transcriptome, and functional analyses of Penicillium expansum provide new insights into secondary metabolism and pathogenicity.</title>
        <authorList>
            <person name="Ballester A.R."/>
            <person name="Marcet-Houben M."/>
            <person name="Levin E."/>
            <person name="Sela N."/>
            <person name="Selma-Lazaro C."/>
            <person name="Carmona L."/>
            <person name="Wisniewski M."/>
            <person name="Droby S."/>
            <person name="Gonzalez-Candelas L."/>
            <person name="Gabaldon T."/>
        </authorList>
    </citation>
    <scope>NUCLEOTIDE SEQUENCE [LARGE SCALE GENOMIC DNA]</scope>
    <source>
        <strain evidence="3 4">MD-8</strain>
    </source>
</reference>
<feature type="compositionally biased region" description="Basic residues" evidence="1">
    <location>
        <begin position="8"/>
        <end position="19"/>
    </location>
</feature>
<dbReference type="GeneID" id="27677698"/>
<keyword evidence="2" id="KW-0812">Transmembrane</keyword>
<dbReference type="EMBL" id="JQFZ01000191">
    <property type="protein sequence ID" value="KGO55516.1"/>
    <property type="molecule type" value="Genomic_DNA"/>
</dbReference>
<feature type="compositionally biased region" description="Basic and acidic residues" evidence="1">
    <location>
        <begin position="20"/>
        <end position="29"/>
    </location>
</feature>
<feature type="compositionally biased region" description="Basic and acidic residues" evidence="1">
    <location>
        <begin position="88"/>
        <end position="103"/>
    </location>
</feature>
<proteinExistence type="predicted"/>
<dbReference type="AlphaFoldDB" id="A0A0A2JL08"/>
<keyword evidence="4" id="KW-1185">Reference proteome</keyword>
<protein>
    <submittedName>
        <fullName evidence="3">Uncharacterized protein</fullName>
    </submittedName>
</protein>
<evidence type="ECO:0000313" key="4">
    <source>
        <dbReference type="Proteomes" id="UP000030143"/>
    </source>
</evidence>